<reference evidence="1 2" key="1">
    <citation type="journal article" date="2018" name="Vet. Microbiol.">
        <title>Characterisation of Staphylococcus felis isolated from cats using whole genome sequencing.</title>
        <authorList>
            <person name="Worthing K."/>
            <person name="Pang S."/>
            <person name="Trott D.J."/>
            <person name="Abraham S."/>
            <person name="Coombs G.W."/>
            <person name="Jordan D."/>
            <person name="McIntyre L."/>
            <person name="Davies M.R."/>
            <person name="Norris J."/>
        </authorList>
    </citation>
    <scope>NUCLEOTIDE SEQUENCE [LARGE SCALE GENOMIC DNA]</scope>
    <source>
        <strain evidence="1 2">F25</strain>
    </source>
</reference>
<name>A0AAX1RX55_9STAP</name>
<organism evidence="1 2">
    <name type="scientific">Staphylococcus felis</name>
    <dbReference type="NCBI Taxonomy" id="46127"/>
    <lineage>
        <taxon>Bacteria</taxon>
        <taxon>Bacillati</taxon>
        <taxon>Bacillota</taxon>
        <taxon>Bacilli</taxon>
        <taxon>Bacillales</taxon>
        <taxon>Staphylococcaceae</taxon>
        <taxon>Staphylococcus</taxon>
    </lineage>
</organism>
<dbReference type="AlphaFoldDB" id="A0AAX1RX55"/>
<dbReference type="EMBL" id="QKYD01000058">
    <property type="protein sequence ID" value="REI23616.1"/>
    <property type="molecule type" value="Genomic_DNA"/>
</dbReference>
<comment type="caution">
    <text evidence="1">The sequence shown here is derived from an EMBL/GenBank/DDBJ whole genome shotgun (WGS) entry which is preliminary data.</text>
</comment>
<accession>A0AAX1RX55</accession>
<protein>
    <submittedName>
        <fullName evidence="1">Uncharacterized protein</fullName>
    </submittedName>
</protein>
<dbReference type="Proteomes" id="UP000256337">
    <property type="component" value="Unassembled WGS sequence"/>
</dbReference>
<proteinExistence type="predicted"/>
<evidence type="ECO:0000313" key="2">
    <source>
        <dbReference type="Proteomes" id="UP000256337"/>
    </source>
</evidence>
<sequence>MKTKCSFKTFMFRRISYPGTLTLNNKYLKFKSENVYGEPITESLFINNIKDIKLKKGLLNNSLLILYNNE</sequence>
<gene>
    <name evidence="1" type="ORF">DOS76_03465</name>
</gene>
<evidence type="ECO:0000313" key="1">
    <source>
        <dbReference type="EMBL" id="REI23616.1"/>
    </source>
</evidence>